<dbReference type="Gene3D" id="3.40.1350.10">
    <property type="match status" value="1"/>
</dbReference>
<comment type="caution">
    <text evidence="5">The sequence shown here is derived from an EMBL/GenBank/DDBJ whole genome shotgun (WGS) entry which is preliminary data.</text>
</comment>
<dbReference type="RefSeq" id="WP_253530779.1">
    <property type="nucleotide sequence ID" value="NZ_JAMZEL010000009.1"/>
</dbReference>
<evidence type="ECO:0000256" key="2">
    <source>
        <dbReference type="ARBA" id="ARBA00022722"/>
    </source>
</evidence>
<evidence type="ECO:0000259" key="4">
    <source>
        <dbReference type="Pfam" id="PF08774"/>
    </source>
</evidence>
<proteinExistence type="predicted"/>
<dbReference type="Proteomes" id="UP001204772">
    <property type="component" value="Unassembled WGS sequence"/>
</dbReference>
<dbReference type="InterPro" id="IPR011856">
    <property type="entry name" value="tRNA_endonuc-like_dom_sf"/>
</dbReference>
<dbReference type="Pfam" id="PF08774">
    <property type="entry name" value="VRR_NUC"/>
    <property type="match status" value="1"/>
</dbReference>
<evidence type="ECO:0000256" key="3">
    <source>
        <dbReference type="ARBA" id="ARBA00022801"/>
    </source>
</evidence>
<protein>
    <submittedName>
        <fullName evidence="5">VRR-NUC domain-containing protein</fullName>
    </submittedName>
</protein>
<organism evidence="5 6">
    <name type="scientific">Runella salmonicolor</name>
    <dbReference type="NCBI Taxonomy" id="2950278"/>
    <lineage>
        <taxon>Bacteria</taxon>
        <taxon>Pseudomonadati</taxon>
        <taxon>Bacteroidota</taxon>
        <taxon>Cytophagia</taxon>
        <taxon>Cytophagales</taxon>
        <taxon>Spirosomataceae</taxon>
        <taxon>Runella</taxon>
    </lineage>
</organism>
<reference evidence="5 6" key="1">
    <citation type="submission" date="2022-06" db="EMBL/GenBank/DDBJ databases">
        <title>Runella sp. S5 genome sequencing.</title>
        <authorList>
            <person name="Park S."/>
        </authorList>
    </citation>
    <scope>NUCLEOTIDE SEQUENCE [LARGE SCALE GENOMIC DNA]</scope>
    <source>
        <strain evidence="5 6">S5</strain>
    </source>
</reference>
<evidence type="ECO:0000313" key="5">
    <source>
        <dbReference type="EMBL" id="MCP1384865.1"/>
    </source>
</evidence>
<comment type="cofactor">
    <cofactor evidence="1">
        <name>Mg(2+)</name>
        <dbReference type="ChEBI" id="CHEBI:18420"/>
    </cofactor>
</comment>
<keyword evidence="2" id="KW-0540">Nuclease</keyword>
<feature type="domain" description="VRR-NUC" evidence="4">
    <location>
        <begin position="20"/>
        <end position="105"/>
    </location>
</feature>
<evidence type="ECO:0000256" key="1">
    <source>
        <dbReference type="ARBA" id="ARBA00001946"/>
    </source>
</evidence>
<evidence type="ECO:0000313" key="6">
    <source>
        <dbReference type="Proteomes" id="UP001204772"/>
    </source>
</evidence>
<accession>A0ABT1FSX9</accession>
<keyword evidence="6" id="KW-1185">Reference proteome</keyword>
<keyword evidence="3" id="KW-0378">Hydrolase</keyword>
<dbReference type="EMBL" id="JAMZEL010000009">
    <property type="protein sequence ID" value="MCP1384865.1"/>
    <property type="molecule type" value="Genomic_DNA"/>
</dbReference>
<name>A0ABT1FSX9_9BACT</name>
<gene>
    <name evidence="5" type="ORF">NCI00_20685</name>
</gene>
<sequence length="136" mass="15928">MKSNPFDKYLKPEQTLQIQVCQYIEIKYPRAVIYHSPNEGKRSAFEQYLLRKMRVLSGFPDLVILDYKLILFIELKVLKSGKKQPNQIWWIDILNRFGFPAYFCFGFDEAIRVIDKHLSIKHISNESTKSNVGAGI</sequence>
<dbReference type="InterPro" id="IPR014883">
    <property type="entry name" value="VRR_NUC"/>
</dbReference>